<dbReference type="InterPro" id="IPR036388">
    <property type="entry name" value="WH-like_DNA-bd_sf"/>
</dbReference>
<evidence type="ECO:0000313" key="7">
    <source>
        <dbReference type="Proteomes" id="UP001597036"/>
    </source>
</evidence>
<dbReference type="RefSeq" id="WP_377938442.1">
    <property type="nucleotide sequence ID" value="NZ_JBHTHQ010000013.1"/>
</dbReference>
<dbReference type="Proteomes" id="UP001597036">
    <property type="component" value="Unassembled WGS sequence"/>
</dbReference>
<comment type="caution">
    <text evidence="6">The sequence shown here is derived from an EMBL/GenBank/DDBJ whole genome shotgun (WGS) entry which is preliminary data.</text>
</comment>
<proteinExistence type="inferred from homology"/>
<evidence type="ECO:0000256" key="4">
    <source>
        <dbReference type="ARBA" id="ARBA00023163"/>
    </source>
</evidence>
<dbReference type="Pfam" id="PF08281">
    <property type="entry name" value="Sigma70_r4_2"/>
    <property type="match status" value="1"/>
</dbReference>
<evidence type="ECO:0000256" key="2">
    <source>
        <dbReference type="ARBA" id="ARBA00023015"/>
    </source>
</evidence>
<keyword evidence="3" id="KW-0731">Sigma factor</keyword>
<dbReference type="InterPro" id="IPR013249">
    <property type="entry name" value="RNA_pol_sigma70_r4_t2"/>
</dbReference>
<feature type="domain" description="RNA polymerase sigma factor 70 region 4 type 2" evidence="5">
    <location>
        <begin position="4"/>
        <end position="55"/>
    </location>
</feature>
<evidence type="ECO:0000256" key="3">
    <source>
        <dbReference type="ARBA" id="ARBA00023082"/>
    </source>
</evidence>
<keyword evidence="7" id="KW-1185">Reference proteome</keyword>
<protein>
    <submittedName>
        <fullName evidence="6">RNA polymerase sigma factor</fullName>
    </submittedName>
</protein>
<dbReference type="EMBL" id="JBHTHQ010000013">
    <property type="protein sequence ID" value="MFD0704644.1"/>
    <property type="molecule type" value="Genomic_DNA"/>
</dbReference>
<sequence>MNADEIARIFLQLSERQRTLLWHVAVEGYKFTEIAKSEGKSESAVRKAYNRAIAHARKIAKSGGYISQRGIGSKVR</sequence>
<dbReference type="SUPFAM" id="SSF88659">
    <property type="entry name" value="Sigma3 and sigma4 domains of RNA polymerase sigma factors"/>
    <property type="match status" value="1"/>
</dbReference>
<gene>
    <name evidence="6" type="ORF">ACFQY8_02620</name>
</gene>
<dbReference type="Gene3D" id="1.10.10.10">
    <property type="entry name" value="Winged helix-like DNA-binding domain superfamily/Winged helix DNA-binding domain"/>
    <property type="match status" value="1"/>
</dbReference>
<name>A0ABW2Y5A8_9BIFI</name>
<accession>A0ABW2Y5A8</accession>
<keyword evidence="4" id="KW-0804">Transcription</keyword>
<evidence type="ECO:0000256" key="1">
    <source>
        <dbReference type="ARBA" id="ARBA00010641"/>
    </source>
</evidence>
<comment type="similarity">
    <text evidence="1">Belongs to the sigma-70 factor family. ECF subfamily.</text>
</comment>
<dbReference type="InterPro" id="IPR013324">
    <property type="entry name" value="RNA_pol_sigma_r3/r4-like"/>
</dbReference>
<evidence type="ECO:0000259" key="5">
    <source>
        <dbReference type="Pfam" id="PF08281"/>
    </source>
</evidence>
<reference evidence="7" key="1">
    <citation type="journal article" date="2019" name="Int. J. Syst. Evol. Microbiol.">
        <title>The Global Catalogue of Microorganisms (GCM) 10K type strain sequencing project: providing services to taxonomists for standard genome sequencing and annotation.</title>
        <authorList>
            <consortium name="The Broad Institute Genomics Platform"/>
            <consortium name="The Broad Institute Genome Sequencing Center for Infectious Disease"/>
            <person name="Wu L."/>
            <person name="Ma J."/>
        </authorList>
    </citation>
    <scope>NUCLEOTIDE SEQUENCE [LARGE SCALE GENOMIC DNA]</scope>
    <source>
        <strain evidence="7">CCM 8604</strain>
    </source>
</reference>
<evidence type="ECO:0000313" key="6">
    <source>
        <dbReference type="EMBL" id="MFD0704644.1"/>
    </source>
</evidence>
<keyword evidence="2" id="KW-0805">Transcription regulation</keyword>
<organism evidence="6 7">
    <name type="scientific">Alloscardovia venturai</name>
    <dbReference type="NCBI Taxonomy" id="1769421"/>
    <lineage>
        <taxon>Bacteria</taxon>
        <taxon>Bacillati</taxon>
        <taxon>Actinomycetota</taxon>
        <taxon>Actinomycetes</taxon>
        <taxon>Bifidobacteriales</taxon>
        <taxon>Bifidobacteriaceae</taxon>
        <taxon>Alloscardovia</taxon>
    </lineage>
</organism>